<dbReference type="AlphaFoldDB" id="A0A6J4RD62"/>
<dbReference type="InterPro" id="IPR005063">
    <property type="entry name" value="Transposase_27"/>
</dbReference>
<dbReference type="PANTHER" id="PTHR33293">
    <property type="entry name" value="INSERTION ELEMENT IS1 1 PROTEIN INSB-RELATED"/>
    <property type="match status" value="1"/>
</dbReference>
<keyword evidence="4" id="KW-0233">DNA recombination</keyword>
<dbReference type="GO" id="GO:0004803">
    <property type="term" value="F:transposase activity"/>
    <property type="evidence" value="ECO:0007669"/>
    <property type="project" value="InterPro"/>
</dbReference>
<keyword evidence="3" id="KW-0815">Transposition</keyword>
<protein>
    <recommendedName>
        <fullName evidence="6">Mobile element protein</fullName>
    </recommendedName>
</protein>
<dbReference type="Pfam" id="PF03400">
    <property type="entry name" value="DDE_Tnp_IS1"/>
    <property type="match status" value="1"/>
</dbReference>
<comment type="similarity">
    <text evidence="2">Belongs to the transposase 27 family.</text>
</comment>
<evidence type="ECO:0000256" key="2">
    <source>
        <dbReference type="ARBA" id="ARBA00008841"/>
    </source>
</evidence>
<dbReference type="InterPro" id="IPR051354">
    <property type="entry name" value="Transposase_27_IS1"/>
</dbReference>
<dbReference type="GO" id="GO:0003677">
    <property type="term" value="F:DNA binding"/>
    <property type="evidence" value="ECO:0007669"/>
    <property type="project" value="InterPro"/>
</dbReference>
<dbReference type="EMBL" id="CADCVN010000114">
    <property type="protein sequence ID" value="CAA9469447.1"/>
    <property type="molecule type" value="Genomic_DNA"/>
</dbReference>
<sequence length="131" mass="15432">MWSFVSCKGNKQWIWLAIDILTKEIVGVYIGKRDETGAIGLWDSLPAVYRQCAVSYTDFWSAYQIIFPRKRHKSVSKDTGKTNYIERFNNTMRQRISRLVRKTLSFSKKLSNHIGAIWYFIHEYNASLSRE</sequence>
<evidence type="ECO:0000256" key="1">
    <source>
        <dbReference type="ARBA" id="ARBA00004091"/>
    </source>
</evidence>
<proteinExistence type="inferred from homology"/>
<accession>A0A6J4RD62</accession>
<reference evidence="5" key="1">
    <citation type="submission" date="2020-02" db="EMBL/GenBank/DDBJ databases">
        <authorList>
            <person name="Meier V. D."/>
        </authorList>
    </citation>
    <scope>NUCLEOTIDE SEQUENCE</scope>
    <source>
        <strain evidence="5">AVDCRST_MAG96</strain>
    </source>
</reference>
<name>A0A6J4RD62_9BACT</name>
<gene>
    <name evidence="5" type="ORF">AVDCRST_MAG96-304</name>
</gene>
<evidence type="ECO:0000313" key="5">
    <source>
        <dbReference type="EMBL" id="CAA9469447.1"/>
    </source>
</evidence>
<evidence type="ECO:0000256" key="3">
    <source>
        <dbReference type="ARBA" id="ARBA00022578"/>
    </source>
</evidence>
<comment type="function">
    <text evidence="1">Absolutely required for transposition of IS1.</text>
</comment>
<dbReference type="GO" id="GO:0006313">
    <property type="term" value="P:DNA transposition"/>
    <property type="evidence" value="ECO:0007669"/>
    <property type="project" value="InterPro"/>
</dbReference>
<organism evidence="5">
    <name type="scientific">uncultured Segetibacter sp</name>
    <dbReference type="NCBI Taxonomy" id="481133"/>
    <lineage>
        <taxon>Bacteria</taxon>
        <taxon>Pseudomonadati</taxon>
        <taxon>Bacteroidota</taxon>
        <taxon>Chitinophagia</taxon>
        <taxon>Chitinophagales</taxon>
        <taxon>Chitinophagaceae</taxon>
        <taxon>Segetibacter</taxon>
        <taxon>environmental samples</taxon>
    </lineage>
</organism>
<dbReference type="PANTHER" id="PTHR33293:SF1">
    <property type="entry name" value="INSERTION ELEMENT IS1 1 PROTEIN INSB-RELATED"/>
    <property type="match status" value="1"/>
</dbReference>
<evidence type="ECO:0008006" key="6">
    <source>
        <dbReference type="Google" id="ProtNLM"/>
    </source>
</evidence>
<evidence type="ECO:0000256" key="4">
    <source>
        <dbReference type="ARBA" id="ARBA00023172"/>
    </source>
</evidence>